<sequence>MSETDDRLSDFLAAGLGADDIPALFPLLRGRDMLRAFTALFHGGEAAVLVRLLVLRSLGARSESPDWSAQEIREQLAFVDPIKLETTLGRLKEHDLLAWDGERQLYRISPLGRKALSAISVLLQFDADDADGLGYLTSQLAAGEAMGKIGAEELGHLLSRLAELKDDFDRAVLSGSEIRIRTAAETLDKVWVWIEKGTELVKRIANHEDLDPPTHRLAQAVGRAQSALLRQAGIFQRALNQLDRDRVHLGTSGLSSSDLVGWLRDLSQERLVQFSDDCLPLPLRGQFVQDGIALDVAEFELLERERQVHEHTAMPGASDAPATDALPVAEDDFSLLDTWHGELSRVGEDTELEHIVPTESYAASAYRLSLLGLIGDPESAALDGPAADIARLTLSLSIGLQLQPLNHPEIAAISSGRLQRKRPTRTARKPLAAEPAPVLEAIPNDR</sequence>
<dbReference type="EMBL" id="JACYTR010000011">
    <property type="protein sequence ID" value="MBD8525676.1"/>
    <property type="molecule type" value="Genomic_DNA"/>
</dbReference>
<name>A0AAW3ZI41_9GAMM</name>
<dbReference type="Proteomes" id="UP000613768">
    <property type="component" value="Unassembled WGS sequence"/>
</dbReference>
<feature type="region of interest" description="Disordered" evidence="1">
    <location>
        <begin position="418"/>
        <end position="446"/>
    </location>
</feature>
<feature type="compositionally biased region" description="Low complexity" evidence="1">
    <location>
        <begin position="430"/>
        <end position="446"/>
    </location>
</feature>
<accession>A0AAW3ZI41</accession>
<reference evidence="2 3" key="1">
    <citation type="submission" date="2020-09" db="EMBL/GenBank/DDBJ databases">
        <title>Pseudoxanthomonas sp. CAU 1598 isolated from sand of Yaerae Beach.</title>
        <authorList>
            <person name="Kim W."/>
        </authorList>
    </citation>
    <scope>NUCLEOTIDE SEQUENCE [LARGE SCALE GENOMIC DNA]</scope>
    <source>
        <strain evidence="2 3">CAU 1598</strain>
    </source>
</reference>
<evidence type="ECO:0000256" key="1">
    <source>
        <dbReference type="SAM" id="MobiDB-lite"/>
    </source>
</evidence>
<evidence type="ECO:0000313" key="3">
    <source>
        <dbReference type="Proteomes" id="UP000613768"/>
    </source>
</evidence>
<feature type="compositionally biased region" description="Basic residues" evidence="1">
    <location>
        <begin position="418"/>
        <end position="428"/>
    </location>
</feature>
<comment type="caution">
    <text evidence="2">The sequence shown here is derived from an EMBL/GenBank/DDBJ whole genome shotgun (WGS) entry which is preliminary data.</text>
</comment>
<dbReference type="RefSeq" id="WP_192029022.1">
    <property type="nucleotide sequence ID" value="NZ_JACYTR010000011.1"/>
</dbReference>
<dbReference type="AlphaFoldDB" id="A0AAW3ZI41"/>
<proteinExistence type="predicted"/>
<evidence type="ECO:0000313" key="2">
    <source>
        <dbReference type="EMBL" id="MBD8525676.1"/>
    </source>
</evidence>
<gene>
    <name evidence="2" type="ORF">IFO71_07965</name>
</gene>
<protein>
    <submittedName>
        <fullName evidence="2">Uncharacterized protein</fullName>
    </submittedName>
</protein>
<organism evidence="2 3">
    <name type="scientific">Pseudomarimonas arenosa</name>
    <dbReference type="NCBI Taxonomy" id="2774145"/>
    <lineage>
        <taxon>Bacteria</taxon>
        <taxon>Pseudomonadati</taxon>
        <taxon>Pseudomonadota</taxon>
        <taxon>Gammaproteobacteria</taxon>
        <taxon>Lysobacterales</taxon>
        <taxon>Lysobacteraceae</taxon>
        <taxon>Pseudomarimonas</taxon>
    </lineage>
</organism>
<keyword evidence="3" id="KW-1185">Reference proteome</keyword>